<dbReference type="InterPro" id="IPR019734">
    <property type="entry name" value="TPR_rpt"/>
</dbReference>
<evidence type="ECO:0000259" key="2">
    <source>
        <dbReference type="Pfam" id="PF25000"/>
    </source>
</evidence>
<dbReference type="InterPro" id="IPR011990">
    <property type="entry name" value="TPR-like_helical_dom_sf"/>
</dbReference>
<dbReference type="STRING" id="1095630.A0A2J6SP22"/>
<dbReference type="RefSeq" id="XP_024729428.1">
    <property type="nucleotide sequence ID" value="XM_024883966.1"/>
</dbReference>
<dbReference type="Gene3D" id="3.40.50.300">
    <property type="entry name" value="P-loop containing nucleotide triphosphate hydrolases"/>
    <property type="match status" value="1"/>
</dbReference>
<dbReference type="InterPro" id="IPR056125">
    <property type="entry name" value="DUF7708"/>
</dbReference>
<gene>
    <name evidence="3" type="ORF">K444DRAFT_636194</name>
</gene>
<protein>
    <submittedName>
        <fullName evidence="3">Pfs domain-containing protein</fullName>
    </submittedName>
</protein>
<dbReference type="SUPFAM" id="SSF52540">
    <property type="entry name" value="P-loop containing nucleoside triphosphate hydrolases"/>
    <property type="match status" value="1"/>
</dbReference>
<dbReference type="InterPro" id="IPR056681">
    <property type="entry name" value="DUF7779"/>
</dbReference>
<dbReference type="SUPFAM" id="SSF48452">
    <property type="entry name" value="TPR-like"/>
    <property type="match status" value="1"/>
</dbReference>
<evidence type="ECO:0000313" key="3">
    <source>
        <dbReference type="EMBL" id="PMD52524.1"/>
    </source>
</evidence>
<keyword evidence="4" id="KW-1185">Reference proteome</keyword>
<feature type="domain" description="DUF7708" evidence="1">
    <location>
        <begin position="114"/>
        <end position="237"/>
    </location>
</feature>
<evidence type="ECO:0000259" key="1">
    <source>
        <dbReference type="Pfam" id="PF24809"/>
    </source>
</evidence>
<reference evidence="3 4" key="1">
    <citation type="submission" date="2016-04" db="EMBL/GenBank/DDBJ databases">
        <title>A degradative enzymes factory behind the ericoid mycorrhizal symbiosis.</title>
        <authorList>
            <consortium name="DOE Joint Genome Institute"/>
            <person name="Martino E."/>
            <person name="Morin E."/>
            <person name="Grelet G."/>
            <person name="Kuo A."/>
            <person name="Kohler A."/>
            <person name="Daghino S."/>
            <person name="Barry K."/>
            <person name="Choi C."/>
            <person name="Cichocki N."/>
            <person name="Clum A."/>
            <person name="Copeland A."/>
            <person name="Hainaut M."/>
            <person name="Haridas S."/>
            <person name="Labutti K."/>
            <person name="Lindquist E."/>
            <person name="Lipzen A."/>
            <person name="Khouja H.-R."/>
            <person name="Murat C."/>
            <person name="Ohm R."/>
            <person name="Olson A."/>
            <person name="Spatafora J."/>
            <person name="Veneault-Fourrey C."/>
            <person name="Henrissat B."/>
            <person name="Grigoriev I."/>
            <person name="Martin F."/>
            <person name="Perotto S."/>
        </authorList>
    </citation>
    <scope>NUCLEOTIDE SEQUENCE [LARGE SCALE GENOMIC DNA]</scope>
    <source>
        <strain evidence="3 4">E</strain>
    </source>
</reference>
<feature type="domain" description="DUF7779" evidence="2">
    <location>
        <begin position="527"/>
        <end position="611"/>
    </location>
</feature>
<dbReference type="Pfam" id="PF25000">
    <property type="entry name" value="DUF7779"/>
    <property type="match status" value="1"/>
</dbReference>
<proteinExistence type="predicted"/>
<dbReference type="Gene3D" id="1.25.40.10">
    <property type="entry name" value="Tetratricopeptide repeat domain"/>
    <property type="match status" value="1"/>
</dbReference>
<dbReference type="PANTHER" id="PTHR35205:SF1">
    <property type="entry name" value="ZU5 DOMAIN-CONTAINING PROTEIN"/>
    <property type="match status" value="1"/>
</dbReference>
<dbReference type="Pfam" id="PF24809">
    <property type="entry name" value="DUF7708"/>
    <property type="match status" value="1"/>
</dbReference>
<name>A0A2J6SP22_9HELO</name>
<evidence type="ECO:0000313" key="4">
    <source>
        <dbReference type="Proteomes" id="UP000235371"/>
    </source>
</evidence>
<dbReference type="Pfam" id="PF13181">
    <property type="entry name" value="TPR_8"/>
    <property type="match status" value="1"/>
</dbReference>
<dbReference type="EMBL" id="KZ613903">
    <property type="protein sequence ID" value="PMD52524.1"/>
    <property type="molecule type" value="Genomic_DNA"/>
</dbReference>
<dbReference type="InParanoid" id="A0A2J6SP22"/>
<dbReference type="Proteomes" id="UP000235371">
    <property type="component" value="Unassembled WGS sequence"/>
</dbReference>
<dbReference type="GeneID" id="36592043"/>
<dbReference type="AlphaFoldDB" id="A0A2J6SP22"/>
<sequence>MISEYCCFLQNRDENVAALDTTDPEERFALKNSELEKFNLLKDEGQNIQEEFWNLIVQEKLFYSKTSEDPFYQEFPNTSTYESSLQALTEYYESNGFSRRLTTVKSILDSMKPFTQAISTMVQSSMVASLVWGSLQIVLQNVMRLASKFEDTSRMLRDLSRSLPRFHAYVEILHTPNLHRALREVYEVYMDFSFAVIKFLRSNKCYAVVHSQWSEVGKKFDQTRERLDASRANFEDEVRLANVQVQAARHREVVMRFGSLSPTTTHHDPISTVNAARNVMFTGREDVLSQLHSLLQPPFEESDVDQGSRRACVIHGIGGMGKTETALEYTYKYRSCYSHIFWLHAQANATLLESLLALVKTLGLGQEVANVDQKVRAGLDWLQSTTDPWLLVFDNAEDASMIGKFWPSGVRGAIILTSQNPDFIQMTGNEILLQPMSPKEGCTLIQRYLRRGGSEQEASEGLSASLGGFPLAISHFAGYVARSQCSIDQISHSLKDRFHSSQIWTVENVASTSAYQHTLATVWDLAWLRLSSDSKELLYQVAFLNPDGIPQDLFIGNDNDSTPQHWDIHRFNEAVRILRERHLIERDETPIGLSLRTHRALQRSILHKLDRDIDTRQLVFTEVVKIVRNPFPRLDPAKRGDPSKWAIYEKYLPQVISLEEAFAQSNPKISDNLEFTTILRDAGSYLMNNGYQPDAVSLLETAVATCNSLLETEPLAAGNVLDGCLSNLQVYNQFMGIAGRRNALKLTARELELRSAQVDGLPRDQYTETDVIKFGRVFVDKGCAHSQMELLEEAGELFDKALEWYEQAGGEKALPARTAQLYACQLWVVAPTQNKTKAQELTQRSLKLASDSVGLENPLTLAAMFSAAMAAFTIGGIAEALQLHKKVHEARIHLRGPAHHDSLASQYQVAVCYQNSNDLESAEHNLRQILELSCITLQWREEDLARTRFRLAVVLRAQGRPSEASRLCGQAKDERKKWESEMVDMIGQREFTDRDDMELFDFGVTLWHGRTTGKWSDGTHW</sequence>
<dbReference type="OrthoDB" id="3519338at2759"/>
<accession>A0A2J6SP22</accession>
<dbReference type="InterPro" id="IPR027417">
    <property type="entry name" value="P-loop_NTPase"/>
</dbReference>
<organism evidence="3 4">
    <name type="scientific">Hyaloscypha bicolor E</name>
    <dbReference type="NCBI Taxonomy" id="1095630"/>
    <lineage>
        <taxon>Eukaryota</taxon>
        <taxon>Fungi</taxon>
        <taxon>Dikarya</taxon>
        <taxon>Ascomycota</taxon>
        <taxon>Pezizomycotina</taxon>
        <taxon>Leotiomycetes</taxon>
        <taxon>Helotiales</taxon>
        <taxon>Hyaloscyphaceae</taxon>
        <taxon>Hyaloscypha</taxon>
        <taxon>Hyaloscypha bicolor</taxon>
    </lineage>
</organism>
<dbReference type="PANTHER" id="PTHR35205">
    <property type="entry name" value="NB-ARC AND TPR DOMAIN PROTEIN"/>
    <property type="match status" value="1"/>
</dbReference>